<comment type="caution">
    <text evidence="1">The sequence shown here is derived from an EMBL/GenBank/DDBJ whole genome shotgun (WGS) entry which is preliminary data.</text>
</comment>
<evidence type="ECO:0000313" key="1">
    <source>
        <dbReference type="EMBL" id="RCW75019.1"/>
    </source>
</evidence>
<accession>A0A368Y5I5</accession>
<sequence>MPEATMHENDSVMFAERDVRFSWQLRDVEPETVALGVESLPYDELWFGVFCTNLRHHFRSFLLGYNVHTFSETIYEF</sequence>
<organism evidence="1 2">
    <name type="scientific">Marinobacter nauticus</name>
    <name type="common">Marinobacter hydrocarbonoclasticus</name>
    <name type="synonym">Marinobacter aquaeolei</name>
    <dbReference type="NCBI Taxonomy" id="2743"/>
    <lineage>
        <taxon>Bacteria</taxon>
        <taxon>Pseudomonadati</taxon>
        <taxon>Pseudomonadota</taxon>
        <taxon>Gammaproteobacteria</taxon>
        <taxon>Pseudomonadales</taxon>
        <taxon>Marinobacteraceae</taxon>
        <taxon>Marinobacter</taxon>
    </lineage>
</organism>
<proteinExistence type="predicted"/>
<name>A0A368Y5I5_MARNT</name>
<dbReference type="AlphaFoldDB" id="A0A368Y5I5"/>
<evidence type="ECO:0000313" key="2">
    <source>
        <dbReference type="Proteomes" id="UP000253647"/>
    </source>
</evidence>
<dbReference type="EMBL" id="QPJI01000001">
    <property type="protein sequence ID" value="RCW75019.1"/>
    <property type="molecule type" value="Genomic_DNA"/>
</dbReference>
<reference evidence="1 2" key="1">
    <citation type="submission" date="2018-07" db="EMBL/GenBank/DDBJ databases">
        <title>Freshwater and sediment microbial communities from various areas in North America, analyzing microbe dynamics in response to fracking.</title>
        <authorList>
            <person name="Lamendella R."/>
        </authorList>
    </citation>
    <scope>NUCLEOTIDE SEQUENCE [LARGE SCALE GENOMIC DNA]</scope>
    <source>
        <strain evidence="1 2">105B</strain>
    </source>
</reference>
<dbReference type="Proteomes" id="UP000253647">
    <property type="component" value="Unassembled WGS sequence"/>
</dbReference>
<protein>
    <submittedName>
        <fullName evidence="1">Uncharacterized protein</fullName>
    </submittedName>
</protein>
<gene>
    <name evidence="1" type="ORF">DET61_1016</name>
</gene>